<feature type="compositionally biased region" description="Basic residues" evidence="1">
    <location>
        <begin position="1"/>
        <end position="17"/>
    </location>
</feature>
<feature type="compositionally biased region" description="Low complexity" evidence="1">
    <location>
        <begin position="26"/>
        <end position="41"/>
    </location>
</feature>
<evidence type="ECO:0000313" key="2">
    <source>
        <dbReference type="EMBL" id="AJE82104.1"/>
    </source>
</evidence>
<accession>A0A0B5EKP7</accession>
<reference evidence="2 3" key="1">
    <citation type="submission" date="2015-01" db="EMBL/GenBank/DDBJ databases">
        <title>Enhanced salinomycin production by adjusting the supply of polyketide extender units in Streptomyce albus DSM 41398.</title>
        <authorList>
            <person name="Lu C."/>
        </authorList>
    </citation>
    <scope>NUCLEOTIDE SEQUENCE [LARGE SCALE GENOMIC DNA]</scope>
    <source>
        <strain evidence="3">ATCC 21838 / DSM 41398 / FERM P-419 / JCM 4703 / NBRC 107858</strain>
    </source>
</reference>
<gene>
    <name evidence="2" type="ORF">SLNWT_1728</name>
</gene>
<proteinExistence type="predicted"/>
<keyword evidence="3" id="KW-1185">Reference proteome</keyword>
<feature type="region of interest" description="Disordered" evidence="1">
    <location>
        <begin position="1"/>
        <end position="41"/>
    </location>
</feature>
<evidence type="ECO:0000313" key="3">
    <source>
        <dbReference type="Proteomes" id="UP000031523"/>
    </source>
</evidence>
<dbReference type="Proteomes" id="UP000031523">
    <property type="component" value="Chromosome"/>
</dbReference>
<dbReference type="EMBL" id="CP010519">
    <property type="protein sequence ID" value="AJE82104.1"/>
    <property type="molecule type" value="Genomic_DNA"/>
</dbReference>
<name>A0A0B5EKP7_STRA4</name>
<organism evidence="2 3">
    <name type="scientific">Streptomyces albus (strain ATCC 21838 / DSM 41398 / FERM P-419 / JCM 4703 / NBRC 107858)</name>
    <dbReference type="NCBI Taxonomy" id="1081613"/>
    <lineage>
        <taxon>Bacteria</taxon>
        <taxon>Bacillati</taxon>
        <taxon>Actinomycetota</taxon>
        <taxon>Actinomycetes</taxon>
        <taxon>Kitasatosporales</taxon>
        <taxon>Streptomycetaceae</taxon>
        <taxon>Streptomyces</taxon>
    </lineage>
</organism>
<dbReference type="KEGG" id="sals:SLNWT_1728"/>
<dbReference type="AlphaFoldDB" id="A0A0B5EKP7"/>
<evidence type="ECO:0000256" key="1">
    <source>
        <dbReference type="SAM" id="MobiDB-lite"/>
    </source>
</evidence>
<protein>
    <submittedName>
        <fullName evidence="2">Uncharacterized protein</fullName>
    </submittedName>
</protein>
<sequence>MRCPRAAHRPKALARLKSRTDQGSWRLPVSRPVRPQPVQVQ</sequence>